<reference evidence="3" key="1">
    <citation type="submission" date="2016-10" db="EMBL/GenBank/DDBJ databases">
        <authorList>
            <person name="Varghese N."/>
            <person name="Submissions S."/>
        </authorList>
    </citation>
    <scope>NUCLEOTIDE SEQUENCE [LARGE SCALE GENOMIC DNA]</scope>
    <source>
        <strain evidence="3">DSM 17875</strain>
    </source>
</reference>
<dbReference type="Proteomes" id="UP000243232">
    <property type="component" value="Chromosome I"/>
</dbReference>
<keyword evidence="1" id="KW-0472">Membrane</keyword>
<keyword evidence="1" id="KW-1133">Transmembrane helix</keyword>
<gene>
    <name evidence="2" type="ORF">SAMN05216296_1963</name>
</gene>
<evidence type="ECO:0000256" key="1">
    <source>
        <dbReference type="SAM" id="Phobius"/>
    </source>
</evidence>
<sequence>MTCMTPARRFALQSMSIWLLLQVLMASGLGLAFSNSSWPQLLWWLASCASARLLFVHLQTHHYLRLAELFGLSYCAFAGAFLGSHLQSWACLLLNLFG</sequence>
<feature type="transmembrane region" description="Helical" evidence="1">
    <location>
        <begin position="72"/>
        <end position="97"/>
    </location>
</feature>
<accession>A0A1H2G109</accession>
<keyword evidence="1" id="KW-0812">Transmembrane</keyword>
<name>A0A1H2G109_9PSED</name>
<proteinExistence type="predicted"/>
<evidence type="ECO:0000313" key="3">
    <source>
        <dbReference type="Proteomes" id="UP000243232"/>
    </source>
</evidence>
<organism evidence="2 3">
    <name type="scientific">Pseudomonas pohangensis</name>
    <dbReference type="NCBI Taxonomy" id="364197"/>
    <lineage>
        <taxon>Bacteria</taxon>
        <taxon>Pseudomonadati</taxon>
        <taxon>Pseudomonadota</taxon>
        <taxon>Gammaproteobacteria</taxon>
        <taxon>Pseudomonadales</taxon>
        <taxon>Pseudomonadaceae</taxon>
        <taxon>Pseudomonas</taxon>
    </lineage>
</organism>
<keyword evidence="3" id="KW-1185">Reference proteome</keyword>
<dbReference type="AlphaFoldDB" id="A0A1H2G109"/>
<dbReference type="STRING" id="364197.SAMN05216296_1963"/>
<protein>
    <submittedName>
        <fullName evidence="2">Uncharacterized protein</fullName>
    </submittedName>
</protein>
<evidence type="ECO:0000313" key="2">
    <source>
        <dbReference type="EMBL" id="SDU13289.1"/>
    </source>
</evidence>
<dbReference type="RefSeq" id="WP_157718836.1">
    <property type="nucleotide sequence ID" value="NZ_LT629785.1"/>
</dbReference>
<feature type="transmembrane region" description="Helical" evidence="1">
    <location>
        <begin position="42"/>
        <end position="60"/>
    </location>
</feature>
<dbReference type="EMBL" id="LT629785">
    <property type="protein sequence ID" value="SDU13289.1"/>
    <property type="molecule type" value="Genomic_DNA"/>
</dbReference>